<dbReference type="Pfam" id="PF00512">
    <property type="entry name" value="HisKA"/>
    <property type="match status" value="1"/>
</dbReference>
<dbReference type="InterPro" id="IPR036097">
    <property type="entry name" value="HisK_dim/P_sf"/>
</dbReference>
<sequence>MLLSAKSSLDLACDFCCNDASPVHSVGHRSAASYPGLIMPVPFFPHGPDPRRASLTYAPLEVPQGPSRARNEGEEDGDSPRMWVSPKADELTVSQLRKDYYRRVRQHALVERVSRFAVFLAESKYDPNHCHDFMRAAVQALCDGLGADSAYMLELVAEAVAFRVSAYAGRAIDTYEPKSGAPCPVHAQHASRAETAAGWALRSNHVVRVDDYAKEERFERESWPEQDTVRSAINMRVQGGKEPYGVLVAQSESPGRFCETDAIFVQTLANLVSQRLACARAEYHQRRMYEEFRRMMNAREEALSIISHDLRSPATTVKLSLEVLRRSLQGAAMSLSPEQIERAVTRANAGINRMMAMMDELLAMNRAEGDTFSLVRGPVDLREVVEAVLRELKEPIAASGSEICVDGPDSLVGQWDRIRVEQIVSNLLSNAIKYGEGKAIAVEFERCDSMAVFSVRDQGVGIDPENHRRVFERFVRVRAPGESDQDKQAQSLRDSNSYGLGLWIVKRVVEALGGSICLRSGLGAGSAFTVELPLSP</sequence>
<dbReference type="InterPro" id="IPR036890">
    <property type="entry name" value="HATPase_C_sf"/>
</dbReference>
<evidence type="ECO:0000256" key="1">
    <source>
        <dbReference type="ARBA" id="ARBA00000085"/>
    </source>
</evidence>
<dbReference type="Gene3D" id="1.10.287.130">
    <property type="match status" value="1"/>
</dbReference>
<dbReference type="PANTHER" id="PTHR43547">
    <property type="entry name" value="TWO-COMPONENT HISTIDINE KINASE"/>
    <property type="match status" value="1"/>
</dbReference>
<evidence type="ECO:0000313" key="7">
    <source>
        <dbReference type="Proteomes" id="UP000249799"/>
    </source>
</evidence>
<keyword evidence="7" id="KW-1185">Reference proteome</keyword>
<dbReference type="CDD" id="cd00082">
    <property type="entry name" value="HisKA"/>
    <property type="match status" value="1"/>
</dbReference>
<dbReference type="SMART" id="SM00387">
    <property type="entry name" value="HATPase_c"/>
    <property type="match status" value="1"/>
</dbReference>
<name>A0A2Z4FPN6_9DELT</name>
<dbReference type="SUPFAM" id="SSF47384">
    <property type="entry name" value="Homodimeric domain of signal transducing histidine kinase"/>
    <property type="match status" value="1"/>
</dbReference>
<keyword evidence="3" id="KW-0597">Phosphoprotein</keyword>
<dbReference type="PRINTS" id="PR00344">
    <property type="entry name" value="BCTRLSENSOR"/>
</dbReference>
<dbReference type="SMART" id="SM00065">
    <property type="entry name" value="GAF"/>
    <property type="match status" value="1"/>
</dbReference>
<evidence type="ECO:0000256" key="4">
    <source>
        <dbReference type="SAM" id="MobiDB-lite"/>
    </source>
</evidence>
<feature type="region of interest" description="Disordered" evidence="4">
    <location>
        <begin position="59"/>
        <end position="84"/>
    </location>
</feature>
<dbReference type="KEGG" id="bsed:DN745_16645"/>
<dbReference type="Gene3D" id="3.30.450.40">
    <property type="match status" value="1"/>
</dbReference>
<evidence type="ECO:0000256" key="2">
    <source>
        <dbReference type="ARBA" id="ARBA00012438"/>
    </source>
</evidence>
<dbReference type="AlphaFoldDB" id="A0A2Z4FPN6"/>
<dbReference type="SUPFAM" id="SSF55874">
    <property type="entry name" value="ATPase domain of HSP90 chaperone/DNA topoisomerase II/histidine kinase"/>
    <property type="match status" value="1"/>
</dbReference>
<evidence type="ECO:0000259" key="5">
    <source>
        <dbReference type="PROSITE" id="PS50109"/>
    </source>
</evidence>
<dbReference type="InterPro" id="IPR029016">
    <property type="entry name" value="GAF-like_dom_sf"/>
</dbReference>
<evidence type="ECO:0000313" key="6">
    <source>
        <dbReference type="EMBL" id="AWV90860.1"/>
    </source>
</evidence>
<dbReference type="GO" id="GO:0000155">
    <property type="term" value="F:phosphorelay sensor kinase activity"/>
    <property type="evidence" value="ECO:0007669"/>
    <property type="project" value="InterPro"/>
</dbReference>
<organism evidence="6 7">
    <name type="scientific">Bradymonas sediminis</name>
    <dbReference type="NCBI Taxonomy" id="1548548"/>
    <lineage>
        <taxon>Bacteria</taxon>
        <taxon>Deltaproteobacteria</taxon>
        <taxon>Bradymonadales</taxon>
        <taxon>Bradymonadaceae</taxon>
        <taxon>Bradymonas</taxon>
    </lineage>
</organism>
<dbReference type="Pfam" id="PF02518">
    <property type="entry name" value="HATPase_c"/>
    <property type="match status" value="1"/>
</dbReference>
<dbReference type="InterPro" id="IPR003018">
    <property type="entry name" value="GAF"/>
</dbReference>
<dbReference type="Pfam" id="PF01590">
    <property type="entry name" value="GAF"/>
    <property type="match status" value="1"/>
</dbReference>
<comment type="catalytic activity">
    <reaction evidence="1">
        <text>ATP + protein L-histidine = ADP + protein N-phospho-L-histidine.</text>
        <dbReference type="EC" id="2.7.13.3"/>
    </reaction>
</comment>
<dbReference type="OrthoDB" id="5492773at2"/>
<dbReference type="Gene3D" id="3.30.565.10">
    <property type="entry name" value="Histidine kinase-like ATPase, C-terminal domain"/>
    <property type="match status" value="1"/>
</dbReference>
<dbReference type="EC" id="2.7.13.3" evidence="2"/>
<accession>A0A2Z4FPN6</accession>
<dbReference type="PANTHER" id="PTHR43547:SF2">
    <property type="entry name" value="HYBRID SIGNAL TRANSDUCTION HISTIDINE KINASE C"/>
    <property type="match status" value="1"/>
</dbReference>
<dbReference type="SUPFAM" id="SSF55781">
    <property type="entry name" value="GAF domain-like"/>
    <property type="match status" value="1"/>
</dbReference>
<evidence type="ECO:0000256" key="3">
    <source>
        <dbReference type="ARBA" id="ARBA00022553"/>
    </source>
</evidence>
<dbReference type="Proteomes" id="UP000249799">
    <property type="component" value="Chromosome"/>
</dbReference>
<dbReference type="InterPro" id="IPR003594">
    <property type="entry name" value="HATPase_dom"/>
</dbReference>
<dbReference type="InterPro" id="IPR004358">
    <property type="entry name" value="Sig_transdc_His_kin-like_C"/>
</dbReference>
<dbReference type="CDD" id="cd00075">
    <property type="entry name" value="HATPase"/>
    <property type="match status" value="1"/>
</dbReference>
<dbReference type="InterPro" id="IPR003661">
    <property type="entry name" value="HisK_dim/P_dom"/>
</dbReference>
<proteinExistence type="predicted"/>
<dbReference type="SMART" id="SM00388">
    <property type="entry name" value="HisKA"/>
    <property type="match status" value="1"/>
</dbReference>
<reference evidence="6 7" key="1">
    <citation type="submission" date="2018-06" db="EMBL/GenBank/DDBJ databases">
        <title>Lujinxingia sediminis gen. nov. sp. nov., a new facultative anaerobic member of the class Deltaproteobacteria, and proposal of Lujinxingaceae fam. nov.</title>
        <authorList>
            <person name="Guo L.-Y."/>
            <person name="Li C.-M."/>
            <person name="Wang S."/>
            <person name="Du Z.-J."/>
        </authorList>
    </citation>
    <scope>NUCLEOTIDE SEQUENCE [LARGE SCALE GENOMIC DNA]</scope>
    <source>
        <strain evidence="6 7">FA350</strain>
    </source>
</reference>
<protein>
    <recommendedName>
        <fullName evidence="2">histidine kinase</fullName>
        <ecNumber evidence="2">2.7.13.3</ecNumber>
    </recommendedName>
</protein>
<gene>
    <name evidence="6" type="ORF">DN745_16645</name>
</gene>
<dbReference type="PROSITE" id="PS50109">
    <property type="entry name" value="HIS_KIN"/>
    <property type="match status" value="1"/>
</dbReference>
<dbReference type="InterPro" id="IPR005467">
    <property type="entry name" value="His_kinase_dom"/>
</dbReference>
<dbReference type="EMBL" id="CP030032">
    <property type="protein sequence ID" value="AWV90860.1"/>
    <property type="molecule type" value="Genomic_DNA"/>
</dbReference>
<feature type="domain" description="Histidine kinase" evidence="5">
    <location>
        <begin position="305"/>
        <end position="536"/>
    </location>
</feature>